<reference evidence="2 3" key="1">
    <citation type="journal article" date="2023" name="Sci. Data">
        <title>Genome assembly of the Korean intertidal mud-creeper Batillaria attramentaria.</title>
        <authorList>
            <person name="Patra A.K."/>
            <person name="Ho P.T."/>
            <person name="Jun S."/>
            <person name="Lee S.J."/>
            <person name="Kim Y."/>
            <person name="Won Y.J."/>
        </authorList>
    </citation>
    <scope>NUCLEOTIDE SEQUENCE [LARGE SCALE GENOMIC DNA]</scope>
    <source>
        <strain evidence="2">Wonlab-2016</strain>
    </source>
</reference>
<keyword evidence="1" id="KW-1133">Transmembrane helix</keyword>
<name>A0ABD0JFA4_9CAEN</name>
<comment type="caution">
    <text evidence="2">The sequence shown here is derived from an EMBL/GenBank/DDBJ whole genome shotgun (WGS) entry which is preliminary data.</text>
</comment>
<evidence type="ECO:0000313" key="3">
    <source>
        <dbReference type="Proteomes" id="UP001519460"/>
    </source>
</evidence>
<keyword evidence="1" id="KW-0812">Transmembrane</keyword>
<evidence type="ECO:0000313" key="2">
    <source>
        <dbReference type="EMBL" id="KAK7473523.1"/>
    </source>
</evidence>
<keyword evidence="1" id="KW-0472">Membrane</keyword>
<dbReference type="AlphaFoldDB" id="A0ABD0JFA4"/>
<protein>
    <submittedName>
        <fullName evidence="2">Uncharacterized protein</fullName>
    </submittedName>
</protein>
<organism evidence="2 3">
    <name type="scientific">Batillaria attramentaria</name>
    <dbReference type="NCBI Taxonomy" id="370345"/>
    <lineage>
        <taxon>Eukaryota</taxon>
        <taxon>Metazoa</taxon>
        <taxon>Spiralia</taxon>
        <taxon>Lophotrochozoa</taxon>
        <taxon>Mollusca</taxon>
        <taxon>Gastropoda</taxon>
        <taxon>Caenogastropoda</taxon>
        <taxon>Sorbeoconcha</taxon>
        <taxon>Cerithioidea</taxon>
        <taxon>Batillariidae</taxon>
        <taxon>Batillaria</taxon>
    </lineage>
</organism>
<gene>
    <name evidence="2" type="ORF">BaRGS_00035240</name>
</gene>
<dbReference type="EMBL" id="JACVVK020000466">
    <property type="protein sequence ID" value="KAK7473523.1"/>
    <property type="molecule type" value="Genomic_DNA"/>
</dbReference>
<proteinExistence type="predicted"/>
<dbReference type="Proteomes" id="UP001519460">
    <property type="component" value="Unassembled WGS sequence"/>
</dbReference>
<accession>A0ABD0JFA4</accession>
<sequence>MSFDIGLVAEPTNNDRSVTLPLGAAIGGGGVILALVLGFCLGRKLRSNRNTTGALAKTTATPGPAVEQHYTSVRYTPDTRPHSQLVGACKNSSPGDADSVVDLSDDPYHEIDEQAMRREVTQGEEDDGSGYGLLNHDGQQRLAGASARGANYSHVTDSCVYNVLQRQPNRQEVLDNIYDKQNPM</sequence>
<feature type="transmembrane region" description="Helical" evidence="1">
    <location>
        <begin position="20"/>
        <end position="41"/>
    </location>
</feature>
<keyword evidence="3" id="KW-1185">Reference proteome</keyword>
<evidence type="ECO:0000256" key="1">
    <source>
        <dbReference type="SAM" id="Phobius"/>
    </source>
</evidence>